<sequence length="610" mass="72523">MVLYKNHEKNVVYYNAMIASTKNYEFSKKKMEELKSQVTREVYRNLKTWSGKERLKTQLEAIREEIYVGPESNLETMQEEIYGESDLVSQLEAMQEDSETESIWEMQQRNKKHLQNYLKTLKKKNAEDNQSKLENIDKQLAEIKKVYIEKKKIEKQLSEYPFKEKYGKKSTEVKQLIWEKQAKEDKLRELCGTSHPFTKKGKEQLNVPSDLYQANGLDKSEAEQKDFVLVPKKSLWAKKQNNRYKKETYTYTNYVNERKFTKITDEALQENPLVMCINNENPKLIPFEDEYSVIARSYQNLYDNCLNSDKKLMSVPEVQSKIQKHIIDYFTETLDRYSPYNDEYGIIWAWVKVPVGYSRKIQRDEDLGRWECATVYTYDYRLQFNDRSYINELHKFLLTERTGYTELRDSTLNFLKKYEQQLKTETNELKQQLTPAAYSKFKENFQGFSNLIDQVKKHPYLDLKPFLNDILEKNKDALVPKIAQINNYRDEVIRLYREKKELEKTLNTFPYNKSSDEYNLVKTEKTQVEMRLKTLCGTTSPFTDKGKEIVRSKEEQSKSSHVFSEPNLSATNTKLLKDRMDQAKEKRKNVSESTDVCRRRTEPEMMITHI</sequence>
<feature type="coiled-coil region" evidence="1">
    <location>
        <begin position="126"/>
        <end position="156"/>
    </location>
</feature>
<evidence type="ECO:0000256" key="1">
    <source>
        <dbReference type="SAM" id="Coils"/>
    </source>
</evidence>
<dbReference type="EMBL" id="PDEB01000004">
    <property type="protein sequence ID" value="PEH44723.1"/>
    <property type="molecule type" value="Genomic_DNA"/>
</dbReference>
<feature type="compositionally biased region" description="Polar residues" evidence="2">
    <location>
        <begin position="559"/>
        <end position="574"/>
    </location>
</feature>
<name>A0AB36S783_9ENTE</name>
<reference evidence="3 4" key="1">
    <citation type="submission" date="2017-09" db="EMBL/GenBank/DDBJ databases">
        <title>FDA dAtabase for Regulatory Grade micrObial Sequences (FDA-ARGOS): Supporting development and validation of Infectious Disease Dx tests.</title>
        <authorList>
            <person name="Minogue T."/>
            <person name="Wolcott M."/>
            <person name="Wasieloski L."/>
            <person name="Aguilar W."/>
            <person name="Moore D."/>
            <person name="Tallon L.J."/>
            <person name="Sadzewicz L."/>
            <person name="Ott S."/>
            <person name="Zhao X."/>
            <person name="Nagaraj S."/>
            <person name="Vavikolanu K."/>
            <person name="Aluvathingal J."/>
            <person name="Nadendla S."/>
            <person name="Sichtig H."/>
        </authorList>
    </citation>
    <scope>NUCLEOTIDE SEQUENCE [LARGE SCALE GENOMIC DNA]</scope>
    <source>
        <strain evidence="3 4">FDAARGOS_396</strain>
    </source>
</reference>
<evidence type="ECO:0000313" key="3">
    <source>
        <dbReference type="EMBL" id="PEH44723.1"/>
    </source>
</evidence>
<evidence type="ECO:0000256" key="2">
    <source>
        <dbReference type="SAM" id="MobiDB-lite"/>
    </source>
</evidence>
<gene>
    <name evidence="3" type="ORF">CRM96_06765</name>
</gene>
<dbReference type="Proteomes" id="UP000220669">
    <property type="component" value="Unassembled WGS sequence"/>
</dbReference>
<feature type="compositionally biased region" description="Basic and acidic residues" evidence="2">
    <location>
        <begin position="575"/>
        <end position="603"/>
    </location>
</feature>
<keyword evidence="1" id="KW-0175">Coiled coil</keyword>
<accession>A0AB36S783</accession>
<comment type="caution">
    <text evidence="3">The sequence shown here is derived from an EMBL/GenBank/DDBJ whole genome shotgun (WGS) entry which is preliminary data.</text>
</comment>
<dbReference type="AlphaFoldDB" id="A0AB36S783"/>
<organism evidence="3 4">
    <name type="scientific">Enterococcus durans</name>
    <dbReference type="NCBI Taxonomy" id="53345"/>
    <lineage>
        <taxon>Bacteria</taxon>
        <taxon>Bacillati</taxon>
        <taxon>Bacillota</taxon>
        <taxon>Bacilli</taxon>
        <taxon>Lactobacillales</taxon>
        <taxon>Enterococcaceae</taxon>
        <taxon>Enterococcus</taxon>
    </lineage>
</organism>
<evidence type="ECO:0000313" key="4">
    <source>
        <dbReference type="Proteomes" id="UP000220669"/>
    </source>
</evidence>
<dbReference type="RefSeq" id="WP_016176647.1">
    <property type="nucleotide sequence ID" value="NZ_CABGUA010000009.1"/>
</dbReference>
<feature type="region of interest" description="Disordered" evidence="2">
    <location>
        <begin position="553"/>
        <end position="610"/>
    </location>
</feature>
<protein>
    <submittedName>
        <fullName evidence="3">Uncharacterized protein</fullName>
    </submittedName>
</protein>
<proteinExistence type="predicted"/>